<dbReference type="EMBL" id="CP037954">
    <property type="protein sequence ID" value="QBO59707.1"/>
    <property type="molecule type" value="Genomic_DNA"/>
</dbReference>
<keyword evidence="2" id="KW-1185">Reference proteome</keyword>
<dbReference type="AlphaFoldDB" id="A0A4P6ZJF8"/>
<evidence type="ECO:0000313" key="1">
    <source>
        <dbReference type="EMBL" id="QBO59707.1"/>
    </source>
</evidence>
<name>A0A4P6ZJF8_9FLAO</name>
<proteinExistence type="predicted"/>
<dbReference type="RefSeq" id="WP_133441014.1">
    <property type="nucleotide sequence ID" value="NZ_CP037954.1"/>
</dbReference>
<reference evidence="1 2" key="1">
    <citation type="submission" date="2019-03" db="EMBL/GenBank/DDBJ databases">
        <authorList>
            <person name="Kim H."/>
            <person name="Yu S.-M."/>
        </authorList>
    </citation>
    <scope>NUCLEOTIDE SEQUENCE [LARGE SCALE GENOMIC DNA]</scope>
    <source>
        <strain evidence="1 2">NBC122</strain>
    </source>
</reference>
<protein>
    <submittedName>
        <fullName evidence="1">Uncharacterized protein</fullName>
    </submittedName>
</protein>
<sequence>MKKFALIAAVVFTTITLQSCRQSDDVLSPEEAATLQRVQDSTTVLLQQDNEGALNTQTANDIASELDGELVPPPKK</sequence>
<organism evidence="1 2">
    <name type="scientific">Chryseobacterium salivictor</name>
    <dbReference type="NCBI Taxonomy" id="2547600"/>
    <lineage>
        <taxon>Bacteria</taxon>
        <taxon>Pseudomonadati</taxon>
        <taxon>Bacteroidota</taxon>
        <taxon>Flavobacteriia</taxon>
        <taxon>Flavobacteriales</taxon>
        <taxon>Weeksellaceae</taxon>
        <taxon>Chryseobacterium group</taxon>
        <taxon>Chryseobacterium</taxon>
    </lineage>
</organism>
<dbReference type="KEGG" id="csal:NBC122_02907"/>
<dbReference type="Proteomes" id="UP000294419">
    <property type="component" value="Chromosome"/>
</dbReference>
<dbReference type="OrthoDB" id="1272922at2"/>
<accession>A0A4P6ZJF8</accession>
<gene>
    <name evidence="1" type="ORF">NBC122_02907</name>
</gene>
<dbReference type="PROSITE" id="PS51257">
    <property type="entry name" value="PROKAR_LIPOPROTEIN"/>
    <property type="match status" value="1"/>
</dbReference>
<evidence type="ECO:0000313" key="2">
    <source>
        <dbReference type="Proteomes" id="UP000294419"/>
    </source>
</evidence>